<sequence length="47" mass="5143">MFGRSFSAASECVARLPTLKFSPRTRLDIDFLVMVAMSGAAHPLGRM</sequence>
<evidence type="ECO:0000313" key="2">
    <source>
        <dbReference type="Proteomes" id="UP001187192"/>
    </source>
</evidence>
<reference evidence="1" key="1">
    <citation type="submission" date="2023-07" db="EMBL/GenBank/DDBJ databases">
        <title>draft genome sequence of fig (Ficus carica).</title>
        <authorList>
            <person name="Takahashi T."/>
            <person name="Nishimura K."/>
        </authorList>
    </citation>
    <scope>NUCLEOTIDE SEQUENCE</scope>
</reference>
<keyword evidence="2" id="KW-1185">Reference proteome</keyword>
<dbReference type="EMBL" id="BTGU01000046">
    <property type="protein sequence ID" value="GMN53430.1"/>
    <property type="molecule type" value="Genomic_DNA"/>
</dbReference>
<proteinExistence type="predicted"/>
<comment type="caution">
    <text evidence="1">The sequence shown here is derived from an EMBL/GenBank/DDBJ whole genome shotgun (WGS) entry which is preliminary data.</text>
</comment>
<dbReference type="AlphaFoldDB" id="A0AA88AK75"/>
<gene>
    <name evidence="1" type="ORF">TIFTF001_022567</name>
</gene>
<protein>
    <submittedName>
        <fullName evidence="1">Uncharacterized protein</fullName>
    </submittedName>
</protein>
<dbReference type="Proteomes" id="UP001187192">
    <property type="component" value="Unassembled WGS sequence"/>
</dbReference>
<accession>A0AA88AK75</accession>
<evidence type="ECO:0000313" key="1">
    <source>
        <dbReference type="EMBL" id="GMN53430.1"/>
    </source>
</evidence>
<organism evidence="1 2">
    <name type="scientific">Ficus carica</name>
    <name type="common">Common fig</name>
    <dbReference type="NCBI Taxonomy" id="3494"/>
    <lineage>
        <taxon>Eukaryota</taxon>
        <taxon>Viridiplantae</taxon>
        <taxon>Streptophyta</taxon>
        <taxon>Embryophyta</taxon>
        <taxon>Tracheophyta</taxon>
        <taxon>Spermatophyta</taxon>
        <taxon>Magnoliopsida</taxon>
        <taxon>eudicotyledons</taxon>
        <taxon>Gunneridae</taxon>
        <taxon>Pentapetalae</taxon>
        <taxon>rosids</taxon>
        <taxon>fabids</taxon>
        <taxon>Rosales</taxon>
        <taxon>Moraceae</taxon>
        <taxon>Ficeae</taxon>
        <taxon>Ficus</taxon>
    </lineage>
</organism>
<name>A0AA88AK75_FICCA</name>